<gene>
    <name evidence="2" type="ORF">BUALT_Bualt11G0036800</name>
</gene>
<evidence type="ECO:0000313" key="2">
    <source>
        <dbReference type="EMBL" id="KAG8373556.1"/>
    </source>
</evidence>
<feature type="domain" description="DUF4283" evidence="1">
    <location>
        <begin position="38"/>
        <end position="110"/>
    </location>
</feature>
<dbReference type="AlphaFoldDB" id="A0AAV6WRA8"/>
<sequence>MDTKISRMARDFTLTDSESIKVSIPADVCHPGEGYNPRILVGRITTDHRINFSAFRDTVISSFRPRWEMEISHLGNSRYLFAFNHSVDLDRVVEGGPWNFDNDMIILKKLN</sequence>
<organism evidence="2 3">
    <name type="scientific">Buddleja alternifolia</name>
    <dbReference type="NCBI Taxonomy" id="168488"/>
    <lineage>
        <taxon>Eukaryota</taxon>
        <taxon>Viridiplantae</taxon>
        <taxon>Streptophyta</taxon>
        <taxon>Embryophyta</taxon>
        <taxon>Tracheophyta</taxon>
        <taxon>Spermatophyta</taxon>
        <taxon>Magnoliopsida</taxon>
        <taxon>eudicotyledons</taxon>
        <taxon>Gunneridae</taxon>
        <taxon>Pentapetalae</taxon>
        <taxon>asterids</taxon>
        <taxon>lamiids</taxon>
        <taxon>Lamiales</taxon>
        <taxon>Scrophulariaceae</taxon>
        <taxon>Buddlejeae</taxon>
        <taxon>Buddleja</taxon>
    </lineage>
</organism>
<name>A0AAV6WRA8_9LAMI</name>
<dbReference type="Pfam" id="PF14111">
    <property type="entry name" value="DUF4283"/>
    <property type="match status" value="1"/>
</dbReference>
<dbReference type="Proteomes" id="UP000826271">
    <property type="component" value="Unassembled WGS sequence"/>
</dbReference>
<evidence type="ECO:0000313" key="3">
    <source>
        <dbReference type="Proteomes" id="UP000826271"/>
    </source>
</evidence>
<dbReference type="EMBL" id="WHWC01000011">
    <property type="protein sequence ID" value="KAG8373556.1"/>
    <property type="molecule type" value="Genomic_DNA"/>
</dbReference>
<keyword evidence="3" id="KW-1185">Reference proteome</keyword>
<proteinExistence type="predicted"/>
<dbReference type="InterPro" id="IPR025558">
    <property type="entry name" value="DUF4283"/>
</dbReference>
<evidence type="ECO:0000259" key="1">
    <source>
        <dbReference type="Pfam" id="PF14111"/>
    </source>
</evidence>
<protein>
    <recommendedName>
        <fullName evidence="1">DUF4283 domain-containing protein</fullName>
    </recommendedName>
</protein>
<comment type="caution">
    <text evidence="2">The sequence shown here is derived from an EMBL/GenBank/DDBJ whole genome shotgun (WGS) entry which is preliminary data.</text>
</comment>
<reference evidence="2" key="1">
    <citation type="submission" date="2019-10" db="EMBL/GenBank/DDBJ databases">
        <authorList>
            <person name="Zhang R."/>
            <person name="Pan Y."/>
            <person name="Wang J."/>
            <person name="Ma R."/>
            <person name="Yu S."/>
        </authorList>
    </citation>
    <scope>NUCLEOTIDE SEQUENCE</scope>
    <source>
        <strain evidence="2">LA-IB0</strain>
        <tissue evidence="2">Leaf</tissue>
    </source>
</reference>
<accession>A0AAV6WRA8</accession>